<evidence type="ECO:0000256" key="3">
    <source>
        <dbReference type="ARBA" id="ARBA00022942"/>
    </source>
</evidence>
<dbReference type="Pfam" id="PF13646">
    <property type="entry name" value="HEAT_2"/>
    <property type="match status" value="1"/>
</dbReference>
<dbReference type="Gene3D" id="1.25.10.10">
    <property type="entry name" value="Leucine-rich Repeat Variant"/>
    <property type="match status" value="1"/>
</dbReference>
<feature type="compositionally biased region" description="Acidic residues" evidence="5">
    <location>
        <begin position="211"/>
        <end position="221"/>
    </location>
</feature>
<feature type="compositionally biased region" description="Basic and acidic residues" evidence="5">
    <location>
        <begin position="1084"/>
        <end position="1103"/>
    </location>
</feature>
<evidence type="ECO:0000259" key="6">
    <source>
        <dbReference type="Pfam" id="PF18004"/>
    </source>
</evidence>
<feature type="compositionally biased region" description="Basic and acidic residues" evidence="5">
    <location>
        <begin position="1058"/>
        <end position="1076"/>
    </location>
</feature>
<feature type="compositionally biased region" description="Acidic residues" evidence="5">
    <location>
        <begin position="183"/>
        <end position="193"/>
    </location>
</feature>
<name>A0ABD3QEZ4_9STRA</name>
<evidence type="ECO:0008006" key="10">
    <source>
        <dbReference type="Google" id="ProtNLM"/>
    </source>
</evidence>
<dbReference type="Pfam" id="PF01851">
    <property type="entry name" value="PC_rep"/>
    <property type="match status" value="1"/>
</dbReference>
<evidence type="ECO:0000256" key="5">
    <source>
        <dbReference type="SAM" id="MobiDB-lite"/>
    </source>
</evidence>
<dbReference type="InterPro" id="IPR040623">
    <property type="entry name" value="RPN2_C"/>
</dbReference>
<evidence type="ECO:0000256" key="2">
    <source>
        <dbReference type="ARBA" id="ARBA00022737"/>
    </source>
</evidence>
<dbReference type="InterPro" id="IPR011989">
    <property type="entry name" value="ARM-like"/>
</dbReference>
<feature type="region of interest" description="Disordered" evidence="5">
    <location>
        <begin position="1036"/>
        <end position="1112"/>
    </location>
</feature>
<feature type="domain" description="26S proteasome non-ATPase regulatory subunit 1/RPN2 N-terminal" evidence="7">
    <location>
        <begin position="116"/>
        <end position="189"/>
    </location>
</feature>
<keyword evidence="2" id="KW-0677">Repeat</keyword>
<evidence type="ECO:0000313" key="9">
    <source>
        <dbReference type="Proteomes" id="UP001530315"/>
    </source>
</evidence>
<dbReference type="GO" id="GO:0042176">
    <property type="term" value="P:regulation of protein catabolic process"/>
    <property type="evidence" value="ECO:0007669"/>
    <property type="project" value="UniProtKB-UniRule"/>
</dbReference>
<feature type="region of interest" description="Disordered" evidence="5">
    <location>
        <begin position="77"/>
        <end position="100"/>
    </location>
</feature>
<feature type="domain" description="26S proteasome non-ATPase regulatory subunit 1/RPN2 N-terminal" evidence="7">
    <location>
        <begin position="28"/>
        <end position="75"/>
    </location>
</feature>
<evidence type="ECO:0000313" key="8">
    <source>
        <dbReference type="EMBL" id="KAL3798316.1"/>
    </source>
</evidence>
<feature type="region of interest" description="Disordered" evidence="5">
    <location>
        <begin position="1145"/>
        <end position="1199"/>
    </location>
</feature>
<feature type="compositionally biased region" description="Acidic residues" evidence="5">
    <location>
        <begin position="90"/>
        <end position="100"/>
    </location>
</feature>
<keyword evidence="3 4" id="KW-0647">Proteasome</keyword>
<evidence type="ECO:0000259" key="7">
    <source>
        <dbReference type="Pfam" id="PF21505"/>
    </source>
</evidence>
<protein>
    <recommendedName>
        <fullName evidence="10">26S proteasome regulatory subunit RPN2 C-terminal domain-containing protein</fullName>
    </recommendedName>
</protein>
<evidence type="ECO:0000256" key="1">
    <source>
        <dbReference type="ARBA" id="ARBA00006308"/>
    </source>
</evidence>
<keyword evidence="9" id="KW-1185">Reference proteome</keyword>
<dbReference type="AlphaFoldDB" id="A0ABD3QEZ4"/>
<dbReference type="InterPro" id="IPR016024">
    <property type="entry name" value="ARM-type_fold"/>
</dbReference>
<sequence length="1199" mass="127701">MPLSAMTCDVSSAKNNDDDDDVSTPIATASGLLSLLSEPDPSLVRHALTRLLSVVDTLWHEVAEVLPYLEAIAEEGGGGGGAAPAAAAAEGDDDDDAVMDDDLRPAAASATSYDESTRRTAAALASRVFFHLEEPRQALRLALESGDEHFDVLRPADGDRPYVERLVNAAIEEYVSRKRMEFDGEGEDDDDDDGRAVAATSAKRGTREGKEDDDGDDEEELDMSKLAKVVQLMFQRCYRDGSYGHALGVAFESRECGRVEEILDELSSGRSGMDALAVVDVLGRAMTSAHDLIPSKAFRSRALSSIADSLDAVFRGAAVGGGASAVARRNAACALALCRQLLDDAVAVGGIVTRLIDDGDDSALLGLQLCFDVVDSGDQAFVAQVASCLPERGGSSASASPGGGGGGDDDDAAVDVVIDGSTAAGGDEREVEVDSDGNAAVPPGIADERGVEVETRRGGEAAVETTVRSDATWAHFANARRVLTGGFTSELSLSFLFKNSNADPMIMSNLKRALEERIMSRSSVLHNCAVTAHGYLNAGTTNDDFLRDNLDWMKKASNWAKFSATASMGVIHAGHTTEAMTLLEPYLPPSAPANDPDAAAPTVSSTGGYAEGGSLYALGLIHGSHAGSSTSKRLEASQFLRNHLRNSHANEVISHGAALGVGLTSFGSGDLDVVNELKELLYTDSAVAGEAASIALGMVLVGSGAGNPSSSSSGDEELGEIVAELRNYSRETHHEKIIRGIAMCLALVNFGQEENADATIEEMRSDRDPIIRYGAMYGLALAYCGTGSNKAIRILLHTAVSDVSDDVRMASVIGLALVLHKTPKRVPELVRLLLESFNPHVRYASCMAVGIAMAGSGDTESVALLEPMLTDMADHVRQGALLGTAMIYMQQSDTCNHRKIKTFRDKLASLISDKHQTTLTKMGAILSTGLLDVGGRNCALSLSSRNGFTKMTSAAGLVLWLQHWHWYPLMHMLSLAVTPTVTVGLNKDFKYPKKFEIVCNSKPSAFAYPKKLEEKKEEKKKRVETVALSTTAKNNARIARKRAKEDAESGEVGEGGMEVDKKEEESTEEGKDKAESMDVDGDDADKAVASEENKPKKKRDPEPTHFFVSNPARITTAQANSCAFNLSQRYRPIRPEEKPYGVIMLTDSTPGEEEDVGAVKTPAQEDEADPPEPFEWTPPGHPDHPDTAVDEEGTAAADE</sequence>
<dbReference type="InterPro" id="IPR048570">
    <property type="entry name" value="PSMD1_RPN2_N"/>
</dbReference>
<dbReference type="EMBL" id="JALLAZ020000302">
    <property type="protein sequence ID" value="KAL3798316.1"/>
    <property type="molecule type" value="Genomic_DNA"/>
</dbReference>
<dbReference type="FunFam" id="1.25.10.10:FF:000017">
    <property type="entry name" value="26S proteasome non-ATPase regulatory subunit 1"/>
    <property type="match status" value="1"/>
</dbReference>
<accession>A0ABD3QEZ4</accession>
<organism evidence="8 9">
    <name type="scientific">Stephanodiscus triporus</name>
    <dbReference type="NCBI Taxonomy" id="2934178"/>
    <lineage>
        <taxon>Eukaryota</taxon>
        <taxon>Sar</taxon>
        <taxon>Stramenopiles</taxon>
        <taxon>Ochrophyta</taxon>
        <taxon>Bacillariophyta</taxon>
        <taxon>Coscinodiscophyceae</taxon>
        <taxon>Thalassiosirophycidae</taxon>
        <taxon>Stephanodiscales</taxon>
        <taxon>Stephanodiscaceae</taxon>
        <taxon>Stephanodiscus</taxon>
    </lineage>
</organism>
<dbReference type="PANTHER" id="PTHR10943:SF2">
    <property type="entry name" value="26S PROTEASOME NON-ATPASE REGULATORY SUBUNIT 1"/>
    <property type="match status" value="1"/>
</dbReference>
<feature type="region of interest" description="Disordered" evidence="5">
    <location>
        <begin position="1"/>
        <end position="23"/>
    </location>
</feature>
<dbReference type="SUPFAM" id="SSF48371">
    <property type="entry name" value="ARM repeat"/>
    <property type="match status" value="1"/>
</dbReference>
<dbReference type="InterPro" id="IPR002015">
    <property type="entry name" value="Proteasome/cyclosome_rpt"/>
</dbReference>
<dbReference type="PANTHER" id="PTHR10943">
    <property type="entry name" value="26S PROTEASOME NON-ATPASE REGULATORY SUBUNIT"/>
    <property type="match status" value="1"/>
</dbReference>
<comment type="caution">
    <text evidence="8">The sequence shown here is derived from an EMBL/GenBank/DDBJ whole genome shotgun (WGS) entry which is preliminary data.</text>
</comment>
<comment type="similarity">
    <text evidence="1 4">Belongs to the proteasome subunit S1 family.</text>
</comment>
<dbReference type="GO" id="GO:0030234">
    <property type="term" value="F:enzyme regulator activity"/>
    <property type="evidence" value="ECO:0007669"/>
    <property type="project" value="UniProtKB-UniRule"/>
</dbReference>
<reference evidence="8 9" key="1">
    <citation type="submission" date="2024-10" db="EMBL/GenBank/DDBJ databases">
        <title>Updated reference genomes for cyclostephanoid diatoms.</title>
        <authorList>
            <person name="Roberts W.R."/>
            <person name="Alverson A.J."/>
        </authorList>
    </citation>
    <scope>NUCLEOTIDE SEQUENCE [LARGE SCALE GENOMIC DNA]</scope>
    <source>
        <strain evidence="8 9">AJA276-08</strain>
    </source>
</reference>
<dbReference type="Pfam" id="PF18004">
    <property type="entry name" value="RPN2_C"/>
    <property type="match status" value="1"/>
</dbReference>
<feature type="domain" description="26S proteasome non-ATPase regulatory subunit 1/RPN2 N-terminal" evidence="7">
    <location>
        <begin position="211"/>
        <end position="392"/>
    </location>
</feature>
<feature type="region of interest" description="Disordered" evidence="5">
    <location>
        <begin position="425"/>
        <end position="444"/>
    </location>
</feature>
<proteinExistence type="inferred from homology"/>
<feature type="compositionally biased region" description="Acidic residues" evidence="5">
    <location>
        <begin position="1188"/>
        <end position="1199"/>
    </location>
</feature>
<dbReference type="InterPro" id="IPR016642">
    <property type="entry name" value="26S_Psome_Rpn2"/>
</dbReference>
<feature type="domain" description="26S proteasome regulatory subunit RPN2 C-terminal" evidence="6">
    <location>
        <begin position="980"/>
        <end position="1155"/>
    </location>
</feature>
<dbReference type="GO" id="GO:0008540">
    <property type="term" value="C:proteasome regulatory particle, base subcomplex"/>
    <property type="evidence" value="ECO:0007669"/>
    <property type="project" value="UniProtKB-UniRule"/>
</dbReference>
<evidence type="ECO:0000256" key="4">
    <source>
        <dbReference type="PIRNR" id="PIRNR015947"/>
    </source>
</evidence>
<dbReference type="PIRSF" id="PIRSF015947">
    <property type="entry name" value="26S_Psome_Rpn2"/>
    <property type="match status" value="1"/>
</dbReference>
<gene>
    <name evidence="8" type="ORF">ACHAW5_011280</name>
</gene>
<feature type="region of interest" description="Disordered" evidence="5">
    <location>
        <begin position="181"/>
        <end position="221"/>
    </location>
</feature>
<feature type="region of interest" description="Disordered" evidence="5">
    <location>
        <begin position="391"/>
        <end position="413"/>
    </location>
</feature>
<dbReference type="Proteomes" id="UP001530315">
    <property type="component" value="Unassembled WGS sequence"/>
</dbReference>
<dbReference type="Pfam" id="PF21505">
    <property type="entry name" value="RPN2_N"/>
    <property type="match status" value="3"/>
</dbReference>